<comment type="similarity">
    <text evidence="1">Belongs to the helicase family.</text>
</comment>
<sequence length="132" mass="15123">MIFAFEKTGKTFMWTVILAYFRSLGKIVLAVAASGIASRLLPSGRTAHSRFNIPIDLSSKTSYDIKKKTLLADLLRQTSLIIWDEAPMSDRRYFDVTSPKSRPEKTGLFMLYKNQSTSFYKNVAEFVPRKTW</sequence>
<dbReference type="AlphaFoldDB" id="A0A9R1XPG1"/>
<dbReference type="Gene3D" id="3.40.50.300">
    <property type="entry name" value="P-loop containing nucleotide triphosphate hydrolases"/>
    <property type="match status" value="1"/>
</dbReference>
<dbReference type="EC" id="5.6.2.3" evidence="1"/>
<comment type="caution">
    <text evidence="3">The sequence shown here is derived from an EMBL/GenBank/DDBJ whole genome shotgun (WGS) entry which is preliminary data.</text>
</comment>
<comment type="cofactor">
    <cofactor evidence="1">
        <name>Mg(2+)</name>
        <dbReference type="ChEBI" id="CHEBI:18420"/>
    </cofactor>
</comment>
<comment type="catalytic activity">
    <reaction evidence="1">
        <text>ATP + H2O = ADP + phosphate + H(+)</text>
        <dbReference type="Rhea" id="RHEA:13065"/>
        <dbReference type="ChEBI" id="CHEBI:15377"/>
        <dbReference type="ChEBI" id="CHEBI:15378"/>
        <dbReference type="ChEBI" id="CHEBI:30616"/>
        <dbReference type="ChEBI" id="CHEBI:43474"/>
        <dbReference type="ChEBI" id="CHEBI:456216"/>
        <dbReference type="EC" id="5.6.2.3"/>
    </reaction>
</comment>
<dbReference type="SUPFAM" id="SSF52540">
    <property type="entry name" value="P-loop containing nucleoside triphosphate hydrolases"/>
    <property type="match status" value="1"/>
</dbReference>
<keyword evidence="1" id="KW-0234">DNA repair</keyword>
<dbReference type="GO" id="GO:0016787">
    <property type="term" value="F:hydrolase activity"/>
    <property type="evidence" value="ECO:0007669"/>
    <property type="project" value="UniProtKB-KW"/>
</dbReference>
<reference evidence="3 4" key="1">
    <citation type="journal article" date="2017" name="Nat. Commun.">
        <title>Genome assembly with in vitro proximity ligation data and whole-genome triplication in lettuce.</title>
        <authorList>
            <person name="Reyes-Chin-Wo S."/>
            <person name="Wang Z."/>
            <person name="Yang X."/>
            <person name="Kozik A."/>
            <person name="Arikit S."/>
            <person name="Song C."/>
            <person name="Xia L."/>
            <person name="Froenicke L."/>
            <person name="Lavelle D.O."/>
            <person name="Truco M.J."/>
            <person name="Xia R."/>
            <person name="Zhu S."/>
            <person name="Xu C."/>
            <person name="Xu H."/>
            <person name="Xu X."/>
            <person name="Cox K."/>
            <person name="Korf I."/>
            <person name="Meyers B.C."/>
            <person name="Michelmore R.W."/>
        </authorList>
    </citation>
    <scope>NUCLEOTIDE SEQUENCE [LARGE SCALE GENOMIC DNA]</scope>
    <source>
        <strain evidence="4">cv. Salinas</strain>
        <tissue evidence="3">Seedlings</tissue>
    </source>
</reference>
<dbReference type="GO" id="GO:0000723">
    <property type="term" value="P:telomere maintenance"/>
    <property type="evidence" value="ECO:0007669"/>
    <property type="project" value="InterPro"/>
</dbReference>
<dbReference type="GO" id="GO:0043139">
    <property type="term" value="F:5'-3' DNA helicase activity"/>
    <property type="evidence" value="ECO:0007669"/>
    <property type="project" value="UniProtKB-EC"/>
</dbReference>
<feature type="domain" description="DNA helicase Pif1-like DEAD-box helicase" evidence="2">
    <location>
        <begin position="7"/>
        <end position="95"/>
    </location>
</feature>
<gene>
    <name evidence="3" type="ORF">LSAT_V11C200088820</name>
</gene>
<keyword evidence="1" id="KW-0067">ATP-binding</keyword>
<dbReference type="PANTHER" id="PTHR10492">
    <property type="match status" value="1"/>
</dbReference>
<dbReference type="Pfam" id="PF05970">
    <property type="entry name" value="PIF1"/>
    <property type="match status" value="1"/>
</dbReference>
<dbReference type="GO" id="GO:0006310">
    <property type="term" value="P:DNA recombination"/>
    <property type="evidence" value="ECO:0007669"/>
    <property type="project" value="UniProtKB-KW"/>
</dbReference>
<evidence type="ECO:0000313" key="3">
    <source>
        <dbReference type="EMBL" id="KAJ0220434.1"/>
    </source>
</evidence>
<name>A0A9R1XPG1_LACSA</name>
<keyword evidence="1" id="KW-0347">Helicase</keyword>
<evidence type="ECO:0000313" key="4">
    <source>
        <dbReference type="Proteomes" id="UP000235145"/>
    </source>
</evidence>
<dbReference type="GO" id="GO:0005524">
    <property type="term" value="F:ATP binding"/>
    <property type="evidence" value="ECO:0007669"/>
    <property type="project" value="UniProtKB-KW"/>
</dbReference>
<evidence type="ECO:0000256" key="1">
    <source>
        <dbReference type="RuleBase" id="RU363044"/>
    </source>
</evidence>
<organism evidence="3 4">
    <name type="scientific">Lactuca sativa</name>
    <name type="common">Garden lettuce</name>
    <dbReference type="NCBI Taxonomy" id="4236"/>
    <lineage>
        <taxon>Eukaryota</taxon>
        <taxon>Viridiplantae</taxon>
        <taxon>Streptophyta</taxon>
        <taxon>Embryophyta</taxon>
        <taxon>Tracheophyta</taxon>
        <taxon>Spermatophyta</taxon>
        <taxon>Magnoliopsida</taxon>
        <taxon>eudicotyledons</taxon>
        <taxon>Gunneridae</taxon>
        <taxon>Pentapetalae</taxon>
        <taxon>asterids</taxon>
        <taxon>campanulids</taxon>
        <taxon>Asterales</taxon>
        <taxon>Asteraceae</taxon>
        <taxon>Cichorioideae</taxon>
        <taxon>Cichorieae</taxon>
        <taxon>Lactucinae</taxon>
        <taxon>Lactuca</taxon>
    </lineage>
</organism>
<keyword evidence="1" id="KW-0227">DNA damage</keyword>
<dbReference type="InterPro" id="IPR027417">
    <property type="entry name" value="P-loop_NTPase"/>
</dbReference>
<evidence type="ECO:0000259" key="2">
    <source>
        <dbReference type="Pfam" id="PF05970"/>
    </source>
</evidence>
<dbReference type="GO" id="GO:0006281">
    <property type="term" value="P:DNA repair"/>
    <property type="evidence" value="ECO:0007669"/>
    <property type="project" value="UniProtKB-KW"/>
</dbReference>
<proteinExistence type="inferred from homology"/>
<keyword evidence="1" id="KW-0547">Nucleotide-binding</keyword>
<protein>
    <recommendedName>
        <fullName evidence="1">ATP-dependent DNA helicase</fullName>
        <ecNumber evidence="1">5.6.2.3</ecNumber>
    </recommendedName>
</protein>
<keyword evidence="4" id="KW-1185">Reference proteome</keyword>
<dbReference type="PANTHER" id="PTHR10492:SF96">
    <property type="entry name" value="ATP-DEPENDENT DNA HELICASE"/>
    <property type="match status" value="1"/>
</dbReference>
<keyword evidence="1" id="KW-0378">Hydrolase</keyword>
<keyword evidence="1" id="KW-0233">DNA recombination</keyword>
<dbReference type="Proteomes" id="UP000235145">
    <property type="component" value="Unassembled WGS sequence"/>
</dbReference>
<dbReference type="InterPro" id="IPR010285">
    <property type="entry name" value="DNA_helicase_pif1-like_DEAD"/>
</dbReference>
<accession>A0A9R1XPG1</accession>
<dbReference type="EMBL" id="NBSK02000002">
    <property type="protein sequence ID" value="KAJ0220434.1"/>
    <property type="molecule type" value="Genomic_DNA"/>
</dbReference>